<protein>
    <recommendedName>
        <fullName evidence="5">Lipoprotein</fullName>
    </recommendedName>
</protein>
<feature type="compositionally biased region" description="Low complexity" evidence="1">
    <location>
        <begin position="43"/>
        <end position="54"/>
    </location>
</feature>
<dbReference type="RefSeq" id="WP_135066038.1">
    <property type="nucleotide sequence ID" value="NZ_CP038266.1"/>
</dbReference>
<organism evidence="3 4">
    <name type="scientific">Microbacterium wangchenii</name>
    <dbReference type="NCBI Taxonomy" id="2541726"/>
    <lineage>
        <taxon>Bacteria</taxon>
        <taxon>Bacillati</taxon>
        <taxon>Actinomycetota</taxon>
        <taxon>Actinomycetes</taxon>
        <taxon>Micrococcales</taxon>
        <taxon>Microbacteriaceae</taxon>
        <taxon>Microbacterium</taxon>
    </lineage>
</organism>
<reference evidence="3 4" key="1">
    <citation type="submission" date="2019-03" db="EMBL/GenBank/DDBJ databases">
        <authorList>
            <person name="Dong K."/>
        </authorList>
    </citation>
    <scope>NUCLEOTIDE SEQUENCE [LARGE SCALE GENOMIC DNA]</scope>
    <source>
        <strain evidence="4">dk512</strain>
    </source>
</reference>
<dbReference type="PROSITE" id="PS51257">
    <property type="entry name" value="PROKAR_LIPOPROTEIN"/>
    <property type="match status" value="1"/>
</dbReference>
<evidence type="ECO:0008006" key="5">
    <source>
        <dbReference type="Google" id="ProtNLM"/>
    </source>
</evidence>
<feature type="signal peptide" evidence="2">
    <location>
        <begin position="1"/>
        <end position="16"/>
    </location>
</feature>
<gene>
    <name evidence="3" type="ORF">E4K62_08240</name>
</gene>
<name>A0ABX5SU77_9MICO</name>
<feature type="region of interest" description="Disordered" evidence="1">
    <location>
        <begin position="33"/>
        <end position="54"/>
    </location>
</feature>
<dbReference type="Proteomes" id="UP000295748">
    <property type="component" value="Chromosome"/>
</dbReference>
<sequence length="166" mass="16891">MLRFSPAFLVSRTVLAACALAVTAGITGCTATGPAASTSESQTPTIAPSPATSTSTVTDIETCEAFTDVSTILQNAGAGLYEGRMSQKEYDGWMRLATRVLDRVPTRGEGAVSDAIAALKTEYPPIPAGTQGVTGIGKPVPNTVPSPADACDAVGYQIFGEGFTGG</sequence>
<keyword evidence="2" id="KW-0732">Signal</keyword>
<evidence type="ECO:0000313" key="4">
    <source>
        <dbReference type="Proteomes" id="UP000295748"/>
    </source>
</evidence>
<accession>A0ABX5SU77</accession>
<keyword evidence="4" id="KW-1185">Reference proteome</keyword>
<proteinExistence type="predicted"/>
<evidence type="ECO:0000313" key="3">
    <source>
        <dbReference type="EMBL" id="QBR88678.1"/>
    </source>
</evidence>
<evidence type="ECO:0000256" key="2">
    <source>
        <dbReference type="SAM" id="SignalP"/>
    </source>
</evidence>
<evidence type="ECO:0000256" key="1">
    <source>
        <dbReference type="SAM" id="MobiDB-lite"/>
    </source>
</evidence>
<dbReference type="EMBL" id="CP038266">
    <property type="protein sequence ID" value="QBR88678.1"/>
    <property type="molecule type" value="Genomic_DNA"/>
</dbReference>
<feature type="chain" id="PRO_5046916244" description="Lipoprotein" evidence="2">
    <location>
        <begin position="17"/>
        <end position="166"/>
    </location>
</feature>